<dbReference type="Pfam" id="PF13657">
    <property type="entry name" value="Couple_hipA"/>
    <property type="match status" value="1"/>
</dbReference>
<dbReference type="InterPro" id="IPR052028">
    <property type="entry name" value="HipA_Ser/Thr_kinase"/>
</dbReference>
<dbReference type="InterPro" id="IPR017508">
    <property type="entry name" value="HipA_N1"/>
</dbReference>
<dbReference type="GO" id="GO:0004674">
    <property type="term" value="F:protein serine/threonine kinase activity"/>
    <property type="evidence" value="ECO:0007669"/>
    <property type="project" value="TreeGrafter"/>
</dbReference>
<organism evidence="2 3">
    <name type="scientific">Pelovirga terrestris</name>
    <dbReference type="NCBI Taxonomy" id="2771352"/>
    <lineage>
        <taxon>Bacteria</taxon>
        <taxon>Pseudomonadati</taxon>
        <taxon>Thermodesulfobacteriota</taxon>
        <taxon>Desulfuromonadia</taxon>
        <taxon>Geobacterales</taxon>
        <taxon>Geobacteraceae</taxon>
        <taxon>Pelovirga</taxon>
    </lineage>
</organism>
<comment type="caution">
    <text evidence="2">The sequence shown here is derived from an EMBL/GenBank/DDBJ whole genome shotgun (WGS) entry which is preliminary data.</text>
</comment>
<evidence type="ECO:0000313" key="3">
    <source>
        <dbReference type="Proteomes" id="UP000632828"/>
    </source>
</evidence>
<dbReference type="GO" id="GO:0005829">
    <property type="term" value="C:cytosol"/>
    <property type="evidence" value="ECO:0007669"/>
    <property type="project" value="TreeGrafter"/>
</dbReference>
<protein>
    <submittedName>
        <fullName evidence="2">HipA N-terminal domain-containing protein</fullName>
    </submittedName>
</protein>
<evidence type="ECO:0000313" key="2">
    <source>
        <dbReference type="EMBL" id="MBD1401304.1"/>
    </source>
</evidence>
<reference evidence="2" key="1">
    <citation type="submission" date="2020-09" db="EMBL/GenBank/DDBJ databases">
        <title>Pelobacter alkaliphilus sp. nov., a novel anaerobic arsenate-reducing bacterium from terrestrial mud volcano.</title>
        <authorList>
            <person name="Khomyakova M.A."/>
            <person name="Merkel A.Y."/>
            <person name="Slobodkin A.I."/>
        </authorList>
    </citation>
    <scope>NUCLEOTIDE SEQUENCE</scope>
    <source>
        <strain evidence="2">M08fum</strain>
    </source>
</reference>
<proteinExistence type="predicted"/>
<dbReference type="NCBIfam" id="TIGR03071">
    <property type="entry name" value="couple_hipA"/>
    <property type="match status" value="1"/>
</dbReference>
<name>A0A8J6R6E0_9BACT</name>
<dbReference type="AlphaFoldDB" id="A0A8J6R6E0"/>
<evidence type="ECO:0000259" key="1">
    <source>
        <dbReference type="Pfam" id="PF13657"/>
    </source>
</evidence>
<gene>
    <name evidence="2" type="ORF">ICT70_11535</name>
</gene>
<dbReference type="PANTHER" id="PTHR37419">
    <property type="entry name" value="SERINE/THREONINE-PROTEIN KINASE TOXIN HIPA"/>
    <property type="match status" value="1"/>
</dbReference>
<sequence length="216" mass="23883">MGRKPQKAELFAYMNEERVGTLTRAANGRLEFSYAQSWIASSAGRALSLSMPLAEQVYTGDRVENYFDNLLPDSLPIRNRIQKSFRAGSNKGFDLLWHIGRDCVGALQLLPAALKADVQKIEAEPLSDTEIAATLRNYRTMPLGMSDDKGFRISVAGAQEKTALLNLSGKWHLPLGTTPTSHIVKLPIGQIEHSGMDLSDSVENEWLCHMILKGIN</sequence>
<accession>A0A8J6R6E0</accession>
<feature type="domain" description="HipA N-terminal subdomain 1" evidence="1">
    <location>
        <begin position="12"/>
        <end position="109"/>
    </location>
</feature>
<keyword evidence="3" id="KW-1185">Reference proteome</keyword>
<dbReference type="EMBL" id="JACWUN010000013">
    <property type="protein sequence ID" value="MBD1401304.1"/>
    <property type="molecule type" value="Genomic_DNA"/>
</dbReference>
<dbReference type="RefSeq" id="WP_191156779.1">
    <property type="nucleotide sequence ID" value="NZ_JACWUN010000013.1"/>
</dbReference>
<dbReference type="PANTHER" id="PTHR37419:SF1">
    <property type="entry name" value="SERINE_THREONINE-PROTEIN KINASE TOXIN HIPA"/>
    <property type="match status" value="1"/>
</dbReference>
<dbReference type="Proteomes" id="UP000632828">
    <property type="component" value="Unassembled WGS sequence"/>
</dbReference>